<dbReference type="EMBL" id="CP001050">
    <property type="protein sequence ID" value="ACF29259.1"/>
    <property type="molecule type" value="Genomic_DNA"/>
</dbReference>
<dbReference type="HOGENOM" id="CLU_3120218_0_0_4"/>
<accession>B4RKA8</accession>
<dbReference type="KEGG" id="ngk:NGK_0568"/>
<sequence>MFSVSFPLRRDMGRLRGGFQPAMSVCRYFCGLKPVLLSGCLKSCAGCFFR</sequence>
<reference evidence="1 2" key="1">
    <citation type="journal article" date="2008" name="J. Bacteriol.">
        <title>Complete genome sequence of Neisseria gonorrhoeae NCCP11945.</title>
        <authorList>
            <person name="Chung G.T."/>
            <person name="Yoo J.S."/>
            <person name="Oh H.B."/>
            <person name="Lee Y.S."/>
            <person name="Cha S.H."/>
            <person name="Kim S.J."/>
            <person name="Yoo C.K."/>
        </authorList>
    </citation>
    <scope>NUCLEOTIDE SEQUENCE [LARGE SCALE GENOMIC DNA]</scope>
    <source>
        <strain evidence="1 2">NCCP11945</strain>
    </source>
</reference>
<protein>
    <submittedName>
        <fullName evidence="1">Uncharacterized protein</fullName>
    </submittedName>
</protein>
<gene>
    <name evidence="1" type="ordered locus">NGK_0568</name>
</gene>
<dbReference type="Proteomes" id="UP000002564">
    <property type="component" value="Chromosome"/>
</dbReference>
<proteinExistence type="predicted"/>
<evidence type="ECO:0000313" key="1">
    <source>
        <dbReference type="EMBL" id="ACF29259.1"/>
    </source>
</evidence>
<organism evidence="1 2">
    <name type="scientific">Neisseria gonorrhoeae (strain NCCP11945)</name>
    <dbReference type="NCBI Taxonomy" id="521006"/>
    <lineage>
        <taxon>Bacteria</taxon>
        <taxon>Pseudomonadati</taxon>
        <taxon>Pseudomonadota</taxon>
        <taxon>Betaproteobacteria</taxon>
        <taxon>Neisseriales</taxon>
        <taxon>Neisseriaceae</taxon>
        <taxon>Neisseria</taxon>
    </lineage>
</organism>
<evidence type="ECO:0000313" key="2">
    <source>
        <dbReference type="Proteomes" id="UP000002564"/>
    </source>
</evidence>
<dbReference type="AlphaFoldDB" id="B4RKA8"/>
<name>B4RKA8_NEIG2</name>